<comment type="similarity">
    <text evidence="1">Belongs to the WD repeat SEC13 family.</text>
</comment>
<feature type="repeat" description="WD" evidence="6">
    <location>
        <begin position="8"/>
        <end position="49"/>
    </location>
</feature>
<evidence type="ECO:0000256" key="6">
    <source>
        <dbReference type="PROSITE-ProRule" id="PRU00221"/>
    </source>
</evidence>
<proteinExistence type="inferred from homology"/>
<keyword evidence="3 6" id="KW-0853">WD repeat</keyword>
<sequence>MAVVAEFDSGHKGAILDTQLDDLCLRLATASSDGLVKLWKVDNPQEPTFLCNLAAHTGAVHQVSWAPVGTGAGALLVSAGADGRVFLWGPCHDMQRWQVVHEEDLSRHGEVTAVSWAPPSMGTAAYACALSDGTISVTIHQGTLRSGETDVEHRWQSESFSVHKAKATAVSWSSAVDPHKKGELAGACLATAGDDGVRVWHILEVHGRFREEELERPEPEEPVRDVAWKPWDGCGDMLAFAKGKQVGFLRRQESGPGWILDPPVKLDEEVWKLEWQPMGSQLIAMCGEKEYRSLLLKQQLCGKWDVIDVSGTPA</sequence>
<evidence type="ECO:0000256" key="1">
    <source>
        <dbReference type="ARBA" id="ARBA00010102"/>
    </source>
</evidence>
<dbReference type="GO" id="GO:0005198">
    <property type="term" value="F:structural molecule activity"/>
    <property type="evidence" value="ECO:0007669"/>
    <property type="project" value="InterPro"/>
</dbReference>
<evidence type="ECO:0000256" key="5">
    <source>
        <dbReference type="ARBA" id="ARBA00022927"/>
    </source>
</evidence>
<dbReference type="AlphaFoldDB" id="A0A812RD53"/>
<dbReference type="EMBL" id="CAJNDS010002324">
    <property type="protein sequence ID" value="CAE7432161.1"/>
    <property type="molecule type" value="Genomic_DNA"/>
</dbReference>
<evidence type="ECO:0000256" key="3">
    <source>
        <dbReference type="ARBA" id="ARBA00022574"/>
    </source>
</evidence>
<keyword evidence="4" id="KW-0677">Repeat</keyword>
<dbReference type="OrthoDB" id="364224at2759"/>
<gene>
    <name evidence="7" type="primary">sec13</name>
    <name evidence="7" type="ORF">SNAT2548_LOCUS23492</name>
</gene>
<organism evidence="7 8">
    <name type="scientific">Symbiodinium natans</name>
    <dbReference type="NCBI Taxonomy" id="878477"/>
    <lineage>
        <taxon>Eukaryota</taxon>
        <taxon>Sar</taxon>
        <taxon>Alveolata</taxon>
        <taxon>Dinophyceae</taxon>
        <taxon>Suessiales</taxon>
        <taxon>Symbiodiniaceae</taxon>
        <taxon>Symbiodinium</taxon>
    </lineage>
</organism>
<dbReference type="InterPro" id="IPR036322">
    <property type="entry name" value="WD40_repeat_dom_sf"/>
</dbReference>
<dbReference type="Gene3D" id="2.130.10.10">
    <property type="entry name" value="YVTN repeat-like/Quinoprotein amine dehydrogenase"/>
    <property type="match status" value="1"/>
</dbReference>
<protein>
    <submittedName>
        <fullName evidence="7">Sec13 protein</fullName>
    </submittedName>
</protein>
<evidence type="ECO:0000313" key="7">
    <source>
        <dbReference type="EMBL" id="CAE7432161.1"/>
    </source>
</evidence>
<keyword evidence="5" id="KW-0653">Protein transport</keyword>
<dbReference type="Proteomes" id="UP000604046">
    <property type="component" value="Unassembled WGS sequence"/>
</dbReference>
<dbReference type="SUPFAM" id="SSF50978">
    <property type="entry name" value="WD40 repeat-like"/>
    <property type="match status" value="1"/>
</dbReference>
<keyword evidence="8" id="KW-1185">Reference proteome</keyword>
<comment type="caution">
    <text evidence="7">The sequence shown here is derived from an EMBL/GenBank/DDBJ whole genome shotgun (WGS) entry which is preliminary data.</text>
</comment>
<evidence type="ECO:0000313" key="8">
    <source>
        <dbReference type="Proteomes" id="UP000604046"/>
    </source>
</evidence>
<accession>A0A812RD53</accession>
<dbReference type="PROSITE" id="PS50082">
    <property type="entry name" value="WD_REPEATS_2"/>
    <property type="match status" value="2"/>
</dbReference>
<name>A0A812RD53_9DINO</name>
<dbReference type="InterPro" id="IPR015943">
    <property type="entry name" value="WD40/YVTN_repeat-like_dom_sf"/>
</dbReference>
<evidence type="ECO:0000256" key="2">
    <source>
        <dbReference type="ARBA" id="ARBA00022448"/>
    </source>
</evidence>
<dbReference type="Pfam" id="PF00400">
    <property type="entry name" value="WD40"/>
    <property type="match status" value="2"/>
</dbReference>
<dbReference type="InterPro" id="IPR037363">
    <property type="entry name" value="Sec13/Seh1_fam"/>
</dbReference>
<reference evidence="7" key="1">
    <citation type="submission" date="2021-02" db="EMBL/GenBank/DDBJ databases">
        <authorList>
            <person name="Dougan E. K."/>
            <person name="Rhodes N."/>
            <person name="Thang M."/>
            <person name="Chan C."/>
        </authorList>
    </citation>
    <scope>NUCLEOTIDE SEQUENCE</scope>
</reference>
<evidence type="ECO:0000256" key="4">
    <source>
        <dbReference type="ARBA" id="ARBA00022737"/>
    </source>
</evidence>
<dbReference type="PANTHER" id="PTHR11024">
    <property type="entry name" value="NUCLEAR PORE COMPLEX PROTEIN SEC13 / SEH1 FAMILY MEMBER"/>
    <property type="match status" value="1"/>
</dbReference>
<keyword evidence="2" id="KW-0813">Transport</keyword>
<feature type="repeat" description="WD" evidence="6">
    <location>
        <begin position="53"/>
        <end position="88"/>
    </location>
</feature>
<dbReference type="GO" id="GO:0015031">
    <property type="term" value="P:protein transport"/>
    <property type="evidence" value="ECO:0007669"/>
    <property type="project" value="UniProtKB-KW"/>
</dbReference>
<dbReference type="GO" id="GO:0031080">
    <property type="term" value="C:nuclear pore outer ring"/>
    <property type="evidence" value="ECO:0007669"/>
    <property type="project" value="TreeGrafter"/>
</dbReference>
<dbReference type="SMART" id="SM00320">
    <property type="entry name" value="WD40"/>
    <property type="match status" value="3"/>
</dbReference>
<dbReference type="PROSITE" id="PS50294">
    <property type="entry name" value="WD_REPEATS_REGION"/>
    <property type="match status" value="1"/>
</dbReference>
<dbReference type="InterPro" id="IPR001680">
    <property type="entry name" value="WD40_rpt"/>
</dbReference>